<sequence length="103" mass="11633">MYTNAQSMDHKQEELEAIGQQESYDIVAITEMRWDDSHDWSAAMGGYRLFRRDRQGGKGGGVDLYVRESLGSVELEVSNDTVECMWIKIRGKANKADILVGDC</sequence>
<accession>A0ABQ9CNN7</accession>
<dbReference type="EMBL" id="WHWB01034667">
    <property type="protein sequence ID" value="KAJ7406293.1"/>
    <property type="molecule type" value="Genomic_DNA"/>
</dbReference>
<reference evidence="1" key="1">
    <citation type="submission" date="2019-10" db="EMBL/GenBank/DDBJ databases">
        <authorList>
            <person name="Soares A.E.R."/>
            <person name="Aleixo A."/>
            <person name="Schneider P."/>
            <person name="Miyaki C.Y."/>
            <person name="Schneider M.P."/>
            <person name="Mello C."/>
            <person name="Vasconcelos A.T.R."/>
        </authorList>
    </citation>
    <scope>NUCLEOTIDE SEQUENCE</scope>
    <source>
        <tissue evidence="1">Muscle</tissue>
    </source>
</reference>
<dbReference type="Gene3D" id="3.60.10.10">
    <property type="entry name" value="Endonuclease/exonuclease/phosphatase"/>
    <property type="match status" value="1"/>
</dbReference>
<evidence type="ECO:0000313" key="2">
    <source>
        <dbReference type="Proteomes" id="UP001145742"/>
    </source>
</evidence>
<comment type="caution">
    <text evidence="1">The sequence shown here is derived from an EMBL/GenBank/DDBJ whole genome shotgun (WGS) entry which is preliminary data.</text>
</comment>
<dbReference type="SUPFAM" id="SSF56219">
    <property type="entry name" value="DNase I-like"/>
    <property type="match status" value="1"/>
</dbReference>
<dbReference type="PANTHER" id="PTHR33395">
    <property type="entry name" value="TRANSCRIPTASE, PUTATIVE-RELATED-RELATED"/>
    <property type="match status" value="1"/>
</dbReference>
<proteinExistence type="predicted"/>
<dbReference type="PANTHER" id="PTHR33395:SF22">
    <property type="entry name" value="REVERSE TRANSCRIPTASE DOMAIN-CONTAINING PROTEIN"/>
    <property type="match status" value="1"/>
</dbReference>
<dbReference type="InterPro" id="IPR036691">
    <property type="entry name" value="Endo/exonu/phosph_ase_sf"/>
</dbReference>
<evidence type="ECO:0000313" key="1">
    <source>
        <dbReference type="EMBL" id="KAJ7406293.1"/>
    </source>
</evidence>
<protein>
    <submittedName>
        <fullName evidence="1">Mitochondrial fission process protein 1</fullName>
    </submittedName>
</protein>
<gene>
    <name evidence="1" type="ORF">WISP_134709</name>
</gene>
<keyword evidence="2" id="KW-1185">Reference proteome</keyword>
<organism evidence="1 2">
    <name type="scientific">Willisornis vidua</name>
    <name type="common">Xingu scale-backed antbird</name>
    <dbReference type="NCBI Taxonomy" id="1566151"/>
    <lineage>
        <taxon>Eukaryota</taxon>
        <taxon>Metazoa</taxon>
        <taxon>Chordata</taxon>
        <taxon>Craniata</taxon>
        <taxon>Vertebrata</taxon>
        <taxon>Euteleostomi</taxon>
        <taxon>Archelosauria</taxon>
        <taxon>Archosauria</taxon>
        <taxon>Dinosauria</taxon>
        <taxon>Saurischia</taxon>
        <taxon>Theropoda</taxon>
        <taxon>Coelurosauria</taxon>
        <taxon>Aves</taxon>
        <taxon>Neognathae</taxon>
        <taxon>Neoaves</taxon>
        <taxon>Telluraves</taxon>
        <taxon>Australaves</taxon>
        <taxon>Passeriformes</taxon>
        <taxon>Thamnophilidae</taxon>
        <taxon>Willisornis</taxon>
    </lineage>
</organism>
<name>A0ABQ9CNN7_9PASS</name>
<dbReference type="Proteomes" id="UP001145742">
    <property type="component" value="Unassembled WGS sequence"/>
</dbReference>